<dbReference type="PANTHER" id="PTHR43798">
    <property type="entry name" value="MONOACYLGLYCEROL LIPASE"/>
    <property type="match status" value="1"/>
</dbReference>
<dbReference type="GO" id="GO:0016020">
    <property type="term" value="C:membrane"/>
    <property type="evidence" value="ECO:0007669"/>
    <property type="project" value="TreeGrafter"/>
</dbReference>
<name>A0A383XRM8_9GAMM</name>
<dbReference type="InterPro" id="IPR000073">
    <property type="entry name" value="AB_hydrolase_1"/>
</dbReference>
<dbReference type="EMBL" id="QEQK01000011">
    <property type="protein sequence ID" value="PWN55282.1"/>
    <property type="molecule type" value="Genomic_DNA"/>
</dbReference>
<sequence length="307" mass="34472">MSSACPNPTETPRVIERDGFTAPDGQDIALWRWPHTPGRPTLHWAHATGFHGRLYQPLLDELARDCNVLAWDMRGHGASAGAADMATFRGWETYYQDLTAWLQSLDEPVWLAGHSIGATTSIMAAARRPEMVRGLILAEPVILDRWQGWQLWLAKLLRRSDRFALAAGAARRRREFDSHAAALDNFRGRGGFKTWPEAWLEAYVQHGLVQSGDRVRLACPPEWESTTFAHTEHNPWPGIRRLQCPVIVLAADRASTFSHRARQRLRTVLPMAQVSALAGTTHFLPMEQPDAVSNAVRHATSPKCHQM</sequence>
<dbReference type="AlphaFoldDB" id="A0A383XRM8"/>
<accession>A0A383XRM8</accession>
<dbReference type="Proteomes" id="UP000251800">
    <property type="component" value="Unassembled WGS sequence"/>
</dbReference>
<feature type="domain" description="AB hydrolase-1" evidence="2">
    <location>
        <begin position="45"/>
        <end position="294"/>
    </location>
</feature>
<reference evidence="3 4" key="1">
    <citation type="submission" date="2018-05" db="EMBL/GenBank/DDBJ databases">
        <title>Abyssibacter profundi OUC007T gen. nov., sp. nov, a marine bacterium isolated from seawater of the Mariana Trench.</title>
        <authorList>
            <person name="Zhou S."/>
        </authorList>
    </citation>
    <scope>NUCLEOTIDE SEQUENCE [LARGE SCALE GENOMIC DNA]</scope>
    <source>
        <strain evidence="3 4">OUC007</strain>
    </source>
</reference>
<evidence type="ECO:0000256" key="1">
    <source>
        <dbReference type="SAM" id="MobiDB-lite"/>
    </source>
</evidence>
<proteinExistence type="predicted"/>
<dbReference type="SUPFAM" id="SSF53474">
    <property type="entry name" value="alpha/beta-Hydrolases"/>
    <property type="match status" value="1"/>
</dbReference>
<dbReference type="InterPro" id="IPR029058">
    <property type="entry name" value="AB_hydrolase_fold"/>
</dbReference>
<gene>
    <name evidence="3" type="ORF">DEH80_12375</name>
</gene>
<dbReference type="Gene3D" id="3.40.50.1820">
    <property type="entry name" value="alpha/beta hydrolase"/>
    <property type="match status" value="1"/>
</dbReference>
<organism evidence="3 4">
    <name type="scientific">Abyssibacter profundi</name>
    <dbReference type="NCBI Taxonomy" id="2182787"/>
    <lineage>
        <taxon>Bacteria</taxon>
        <taxon>Pseudomonadati</taxon>
        <taxon>Pseudomonadota</taxon>
        <taxon>Gammaproteobacteria</taxon>
        <taxon>Chromatiales</taxon>
        <taxon>Oceanococcaceae</taxon>
        <taxon>Abyssibacter</taxon>
    </lineage>
</organism>
<evidence type="ECO:0000313" key="4">
    <source>
        <dbReference type="Proteomes" id="UP000251800"/>
    </source>
</evidence>
<comment type="caution">
    <text evidence="3">The sequence shown here is derived from an EMBL/GenBank/DDBJ whole genome shotgun (WGS) entry which is preliminary data.</text>
</comment>
<dbReference type="PANTHER" id="PTHR43798:SF33">
    <property type="entry name" value="HYDROLASE, PUTATIVE (AFU_ORTHOLOGUE AFUA_2G14860)-RELATED"/>
    <property type="match status" value="1"/>
</dbReference>
<evidence type="ECO:0000313" key="3">
    <source>
        <dbReference type="EMBL" id="PWN55282.1"/>
    </source>
</evidence>
<feature type="compositionally biased region" description="Polar residues" evidence="1">
    <location>
        <begin position="1"/>
        <end position="10"/>
    </location>
</feature>
<evidence type="ECO:0000259" key="2">
    <source>
        <dbReference type="Pfam" id="PF12697"/>
    </source>
</evidence>
<keyword evidence="4" id="KW-1185">Reference proteome</keyword>
<dbReference type="InterPro" id="IPR050266">
    <property type="entry name" value="AB_hydrolase_sf"/>
</dbReference>
<feature type="region of interest" description="Disordered" evidence="1">
    <location>
        <begin position="1"/>
        <end position="20"/>
    </location>
</feature>
<dbReference type="GO" id="GO:0016787">
    <property type="term" value="F:hydrolase activity"/>
    <property type="evidence" value="ECO:0007669"/>
    <property type="project" value="UniProtKB-KW"/>
</dbReference>
<dbReference type="OrthoDB" id="5729753at2"/>
<dbReference type="Pfam" id="PF12697">
    <property type="entry name" value="Abhydrolase_6"/>
    <property type="match status" value="1"/>
</dbReference>
<protein>
    <submittedName>
        <fullName evidence="3">Alpha/beta hydrolase</fullName>
    </submittedName>
</protein>
<keyword evidence="3" id="KW-0378">Hydrolase</keyword>